<reference evidence="20 21" key="1">
    <citation type="journal article" date="2019" name="Commun. Biol.">
        <title>The bagworm genome reveals a unique fibroin gene that provides high tensile strength.</title>
        <authorList>
            <person name="Kono N."/>
            <person name="Nakamura H."/>
            <person name="Ohtoshi R."/>
            <person name="Tomita M."/>
            <person name="Numata K."/>
            <person name="Arakawa K."/>
        </authorList>
    </citation>
    <scope>NUCLEOTIDE SEQUENCE [LARGE SCALE GENOMIC DNA]</scope>
</reference>
<evidence type="ECO:0000256" key="6">
    <source>
        <dbReference type="ARBA" id="ARBA00022729"/>
    </source>
</evidence>
<dbReference type="InterPro" id="IPR003598">
    <property type="entry name" value="Ig_sub2"/>
</dbReference>
<evidence type="ECO:0000313" key="21">
    <source>
        <dbReference type="Proteomes" id="UP000299102"/>
    </source>
</evidence>
<keyword evidence="4" id="KW-0808">Transferase</keyword>
<keyword evidence="3" id="KW-0597">Phosphoprotein</keyword>
<dbReference type="SUPFAM" id="SSF48726">
    <property type="entry name" value="Immunoglobulin"/>
    <property type="match status" value="7"/>
</dbReference>
<dbReference type="STRING" id="151549.A0A4C1V563"/>
<evidence type="ECO:0000256" key="12">
    <source>
        <dbReference type="ARBA" id="ARBA00023136"/>
    </source>
</evidence>
<feature type="domain" description="Ig-like" evidence="19">
    <location>
        <begin position="240"/>
        <end position="334"/>
    </location>
</feature>
<name>A0A4C1V563_EUMVA</name>
<evidence type="ECO:0000256" key="2">
    <source>
        <dbReference type="ARBA" id="ARBA00011902"/>
    </source>
</evidence>
<evidence type="ECO:0000256" key="3">
    <source>
        <dbReference type="ARBA" id="ARBA00022553"/>
    </source>
</evidence>
<dbReference type="GO" id="GO:0005886">
    <property type="term" value="C:plasma membrane"/>
    <property type="evidence" value="ECO:0007669"/>
    <property type="project" value="TreeGrafter"/>
</dbReference>
<evidence type="ECO:0000313" key="20">
    <source>
        <dbReference type="EMBL" id="GBP33958.1"/>
    </source>
</evidence>
<comment type="subcellular location">
    <subcellularLocation>
        <location evidence="1">Membrane</location>
        <topology evidence="1">Single-pass membrane protein</topology>
    </subcellularLocation>
</comment>
<evidence type="ECO:0000259" key="19">
    <source>
        <dbReference type="PROSITE" id="PS50835"/>
    </source>
</evidence>
<dbReference type="OrthoDB" id="5984265at2759"/>
<dbReference type="EC" id="2.7.10.1" evidence="2"/>
<dbReference type="Pfam" id="PF13927">
    <property type="entry name" value="Ig_3"/>
    <property type="match status" value="5"/>
</dbReference>
<dbReference type="InterPro" id="IPR013783">
    <property type="entry name" value="Ig-like_fold"/>
</dbReference>
<feature type="compositionally biased region" description="Basic and acidic residues" evidence="18">
    <location>
        <begin position="655"/>
        <end position="691"/>
    </location>
</feature>
<dbReference type="SMART" id="SM00408">
    <property type="entry name" value="IGc2"/>
    <property type="match status" value="6"/>
</dbReference>
<dbReference type="InterPro" id="IPR013106">
    <property type="entry name" value="Ig_V-set"/>
</dbReference>
<dbReference type="GO" id="GO:0005007">
    <property type="term" value="F:fibroblast growth factor receptor activity"/>
    <property type="evidence" value="ECO:0007669"/>
    <property type="project" value="TreeGrafter"/>
</dbReference>
<organism evidence="20 21">
    <name type="scientific">Eumeta variegata</name>
    <name type="common">Bagworm moth</name>
    <name type="synonym">Eumeta japonica</name>
    <dbReference type="NCBI Taxonomy" id="151549"/>
    <lineage>
        <taxon>Eukaryota</taxon>
        <taxon>Metazoa</taxon>
        <taxon>Ecdysozoa</taxon>
        <taxon>Arthropoda</taxon>
        <taxon>Hexapoda</taxon>
        <taxon>Insecta</taxon>
        <taxon>Pterygota</taxon>
        <taxon>Neoptera</taxon>
        <taxon>Endopterygota</taxon>
        <taxon>Lepidoptera</taxon>
        <taxon>Glossata</taxon>
        <taxon>Ditrysia</taxon>
        <taxon>Tineoidea</taxon>
        <taxon>Psychidae</taxon>
        <taxon>Oiketicinae</taxon>
        <taxon>Eumeta</taxon>
    </lineage>
</organism>
<keyword evidence="17" id="KW-0393">Immunoglobulin domain</keyword>
<feature type="domain" description="Ig-like" evidence="19">
    <location>
        <begin position="514"/>
        <end position="613"/>
    </location>
</feature>
<dbReference type="PANTHER" id="PTHR19890:SF10">
    <property type="entry name" value="FIBROBLAST GROWTH FACTOR RECEPTOR-LIKE 1"/>
    <property type="match status" value="1"/>
</dbReference>
<accession>A0A4C1V563</accession>
<feature type="domain" description="Ig-like" evidence="19">
    <location>
        <begin position="695"/>
        <end position="770"/>
    </location>
</feature>
<keyword evidence="10" id="KW-0067">ATP-binding</keyword>
<dbReference type="AlphaFoldDB" id="A0A4C1V563"/>
<dbReference type="FunFam" id="2.60.40.10:FF:000020">
    <property type="entry name" value="Fibroblast growth factor receptor"/>
    <property type="match status" value="2"/>
</dbReference>
<evidence type="ECO:0000256" key="18">
    <source>
        <dbReference type="SAM" id="MobiDB-lite"/>
    </source>
</evidence>
<feature type="domain" description="Ig-like" evidence="19">
    <location>
        <begin position="143"/>
        <end position="231"/>
    </location>
</feature>
<evidence type="ECO:0000256" key="5">
    <source>
        <dbReference type="ARBA" id="ARBA00022692"/>
    </source>
</evidence>
<evidence type="ECO:0000256" key="13">
    <source>
        <dbReference type="ARBA" id="ARBA00023137"/>
    </source>
</evidence>
<evidence type="ECO:0000256" key="7">
    <source>
        <dbReference type="ARBA" id="ARBA00022737"/>
    </source>
</evidence>
<evidence type="ECO:0000256" key="9">
    <source>
        <dbReference type="ARBA" id="ARBA00022777"/>
    </source>
</evidence>
<feature type="domain" description="Ig-like" evidence="19">
    <location>
        <begin position="416"/>
        <end position="505"/>
    </location>
</feature>
<dbReference type="FunFam" id="2.60.40.10:FF:000016">
    <property type="entry name" value="Fibroblast growth factor receptor"/>
    <property type="match status" value="3"/>
</dbReference>
<proteinExistence type="predicted"/>
<keyword evidence="9" id="KW-0418">Kinase</keyword>
<protein>
    <recommendedName>
        <fullName evidence="2">receptor protein-tyrosine kinase</fullName>
        <ecNumber evidence="2">2.7.10.1</ecNumber>
    </recommendedName>
</protein>
<evidence type="ECO:0000256" key="4">
    <source>
        <dbReference type="ARBA" id="ARBA00022679"/>
    </source>
</evidence>
<dbReference type="PANTHER" id="PTHR19890">
    <property type="entry name" value="FIBROBLAST GROWTH FACTOR RECEPTOR"/>
    <property type="match status" value="1"/>
</dbReference>
<keyword evidence="5" id="KW-0812">Transmembrane</keyword>
<gene>
    <name evidence="20" type="primary">btl</name>
    <name evidence="20" type="ORF">EVAR_24872_1</name>
</gene>
<evidence type="ECO:0000256" key="11">
    <source>
        <dbReference type="ARBA" id="ARBA00022989"/>
    </source>
</evidence>
<keyword evidence="11" id="KW-1133">Transmembrane helix</keyword>
<comment type="caution">
    <text evidence="20">The sequence shown here is derived from an EMBL/GenBank/DDBJ whole genome shotgun (WGS) entry which is preliminary data.</text>
</comment>
<feature type="compositionally biased region" description="Polar residues" evidence="18">
    <location>
        <begin position="645"/>
        <end position="654"/>
    </location>
</feature>
<evidence type="ECO:0000256" key="14">
    <source>
        <dbReference type="ARBA" id="ARBA00023157"/>
    </source>
</evidence>
<dbReference type="EMBL" id="BGZK01000282">
    <property type="protein sequence ID" value="GBP33958.1"/>
    <property type="molecule type" value="Genomic_DNA"/>
</dbReference>
<dbReference type="PROSITE" id="PS50835">
    <property type="entry name" value="IG_LIKE"/>
    <property type="match status" value="5"/>
</dbReference>
<evidence type="ECO:0000256" key="10">
    <source>
        <dbReference type="ARBA" id="ARBA00022840"/>
    </source>
</evidence>
<evidence type="ECO:0000256" key="8">
    <source>
        <dbReference type="ARBA" id="ARBA00022741"/>
    </source>
</evidence>
<dbReference type="SMART" id="SM00409">
    <property type="entry name" value="IG"/>
    <property type="match status" value="7"/>
</dbReference>
<dbReference type="InterPro" id="IPR052615">
    <property type="entry name" value="FGFRL"/>
</dbReference>
<dbReference type="InterPro" id="IPR036179">
    <property type="entry name" value="Ig-like_dom_sf"/>
</dbReference>
<feature type="compositionally biased region" description="Basic residues" evidence="18">
    <location>
        <begin position="123"/>
        <end position="134"/>
    </location>
</feature>
<keyword evidence="8" id="KW-0547">Nucleotide-binding</keyword>
<dbReference type="Gene3D" id="2.60.40.10">
    <property type="entry name" value="Immunoglobulins"/>
    <property type="match status" value="7"/>
</dbReference>
<dbReference type="InterPro" id="IPR003599">
    <property type="entry name" value="Ig_sub"/>
</dbReference>
<dbReference type="GO" id="GO:0005524">
    <property type="term" value="F:ATP binding"/>
    <property type="evidence" value="ECO:0007669"/>
    <property type="project" value="UniProtKB-KW"/>
</dbReference>
<keyword evidence="14" id="KW-1015">Disulfide bond</keyword>
<keyword evidence="16" id="KW-0325">Glycoprotein</keyword>
<dbReference type="Proteomes" id="UP000299102">
    <property type="component" value="Unassembled WGS sequence"/>
</dbReference>
<keyword evidence="7" id="KW-0677">Repeat</keyword>
<keyword evidence="15 20" id="KW-0675">Receptor</keyword>
<sequence length="921" mass="103373">MSRLETEYSVSLMYDESSSHTTVNVSWNERVSLSCGTHASGTVRWRKDGHLLNHAVRTILPLTAQQMQRLRINAFRLKDVGQYSCRDRGGRGAEHRVTLQYTLNRGGRKRDVAGVYRAGAEVRRRRRESHHRHAAAAGAGTPPRWRSPAKMYGRDVRPAGGSVRMRCPATGNPTPNITWYKNGGNPTRFPGSVSYGGWSLSLQSLTKADEGNYTCVVCNELGCIRHDVDLRVQERLYRKPVLTQGPQNQTVLVGENATFSCKFVSDQHPYVYWLFFTNSDHQTEEYTLPRNEKALITSDNVQDKPEELTIYNATEKEEGWYVCVAANSLGRTAARGHLKVLRPHQVGVDVPKKTIEILSQRSAAAVIAEYSSSKNENAKEKRDVTIGKDDDLEDKMDKEVDHKHGHLVGKKTMTPPRWRNPQNMFSVNMKPTGSSTRLKCVAEGNPTPNITWSKNGVSPIKRNLGHITYGKWSLSLDELTKTDDGNYTCIVCNALGCIQHSIDLRIQERLYRKPVLTQGPQNQTVLVGENATFSCKFVSDQHPYVYWLFFTNSDHQTEEYTLPRNEKALITSDNNTDKPEQLTIYKVTEKDEGWYVCVASNSLGSTAARGYLQVLQQYQVGVDVRKQTLEILSQRSAAAVISNTTDAEYSNSTNEKTKEKRDETFGKDDDLEDKTDKEVEHEHGHLDDKKTMTPPRWKNLQKMYSIDMKPAGSSTRLKCAADGNPTPNITWNKNGVSPIKRNLGHITYGKWSLSLDELTKTDDGNYTCIVCNVLGCIQHSVDFRVQERYPSSPYVKEGYPGNVSVLVNQTVTLQCPPISDLEPAVEWFKVANYTQPNGEVGSNDAPPPSGVKIKNNFSKETIVIEVAVSENNSSERKRESIQSTTLALSITRASKSAYPIIRGPQIRRLRTLMTGCAALEI</sequence>
<feature type="region of interest" description="Disordered" evidence="18">
    <location>
        <begin position="645"/>
        <end position="694"/>
    </location>
</feature>
<keyword evidence="21" id="KW-1185">Reference proteome</keyword>
<evidence type="ECO:0000256" key="1">
    <source>
        <dbReference type="ARBA" id="ARBA00004167"/>
    </source>
</evidence>
<keyword evidence="6" id="KW-0732">Signal</keyword>
<dbReference type="InterPro" id="IPR007110">
    <property type="entry name" value="Ig-like_dom"/>
</dbReference>
<feature type="region of interest" description="Disordered" evidence="18">
    <location>
        <begin position="122"/>
        <end position="149"/>
    </location>
</feature>
<evidence type="ECO:0000256" key="16">
    <source>
        <dbReference type="ARBA" id="ARBA00023180"/>
    </source>
</evidence>
<evidence type="ECO:0000256" key="15">
    <source>
        <dbReference type="ARBA" id="ARBA00023170"/>
    </source>
</evidence>
<keyword evidence="13" id="KW-0829">Tyrosine-protein kinase</keyword>
<dbReference type="SMART" id="SM00406">
    <property type="entry name" value="IGv"/>
    <property type="match status" value="2"/>
</dbReference>
<dbReference type="GO" id="GO:0017134">
    <property type="term" value="F:fibroblast growth factor binding"/>
    <property type="evidence" value="ECO:0007669"/>
    <property type="project" value="TreeGrafter"/>
</dbReference>
<evidence type="ECO:0000256" key="17">
    <source>
        <dbReference type="ARBA" id="ARBA00023319"/>
    </source>
</evidence>
<keyword evidence="12" id="KW-0472">Membrane</keyword>